<feature type="region of interest" description="Disordered" evidence="1">
    <location>
        <begin position="1"/>
        <end position="25"/>
    </location>
</feature>
<evidence type="ECO:0000256" key="1">
    <source>
        <dbReference type="SAM" id="MobiDB-lite"/>
    </source>
</evidence>
<evidence type="ECO:0000313" key="2">
    <source>
        <dbReference type="EMBL" id="KAJ4493464.1"/>
    </source>
</evidence>
<organism evidence="2 3">
    <name type="scientific">Lentinula lateritia</name>
    <dbReference type="NCBI Taxonomy" id="40482"/>
    <lineage>
        <taxon>Eukaryota</taxon>
        <taxon>Fungi</taxon>
        <taxon>Dikarya</taxon>
        <taxon>Basidiomycota</taxon>
        <taxon>Agaricomycotina</taxon>
        <taxon>Agaricomycetes</taxon>
        <taxon>Agaricomycetidae</taxon>
        <taxon>Agaricales</taxon>
        <taxon>Marasmiineae</taxon>
        <taxon>Omphalotaceae</taxon>
        <taxon>Lentinula</taxon>
    </lineage>
</organism>
<protein>
    <submittedName>
        <fullName evidence="2">Uncharacterized protein</fullName>
    </submittedName>
</protein>
<reference evidence="2" key="1">
    <citation type="submission" date="2022-08" db="EMBL/GenBank/DDBJ databases">
        <authorList>
            <consortium name="DOE Joint Genome Institute"/>
            <person name="Min B."/>
            <person name="Riley R."/>
            <person name="Sierra-Patev S."/>
            <person name="Naranjo-Ortiz M."/>
            <person name="Looney B."/>
            <person name="Konkel Z."/>
            <person name="Slot J.C."/>
            <person name="Sakamoto Y."/>
            <person name="Steenwyk J.L."/>
            <person name="Rokas A."/>
            <person name="Carro J."/>
            <person name="Camarero S."/>
            <person name="Ferreira P."/>
            <person name="Molpeceres G."/>
            <person name="Ruiz-Duenas F.J."/>
            <person name="Serrano A."/>
            <person name="Henrissat B."/>
            <person name="Drula E."/>
            <person name="Hughes K.W."/>
            <person name="Mata J.L."/>
            <person name="Ishikawa N.K."/>
            <person name="Vargas-Isla R."/>
            <person name="Ushijima S."/>
            <person name="Smith C.A."/>
            <person name="Ahrendt S."/>
            <person name="Andreopoulos W."/>
            <person name="He G."/>
            <person name="Labutti K."/>
            <person name="Lipzen A."/>
            <person name="Ng V."/>
            <person name="Sandor L."/>
            <person name="Barry K."/>
            <person name="Martinez A.T."/>
            <person name="Xiao Y."/>
            <person name="Gibbons J.G."/>
            <person name="Terashima K."/>
            <person name="Hibbett D.S."/>
            <person name="Grigoriev I.V."/>
        </authorList>
    </citation>
    <scope>NUCLEOTIDE SEQUENCE</scope>
    <source>
        <strain evidence="2">Sp2 HRB7682 ss15</strain>
    </source>
</reference>
<sequence>MGSVLSSALWGGEPPEPTNSRPESSEIKFYPYAGMGGHHPKWWDAEEQRTWIWQPYLETELSLKDILGKYVFVAMHDEDDYNLQMTLSNPGHITLSVPQNTLLSWDTVEGTYERAQLTGSFTGVHPPGASRLTPAELALTRPNLRRFDFHTMVPPNWYLGKVNHAIDVVTPMDSNGNHYISVMLHYFDNPRADGVWYLGKKVVGGVDGERGLTEDERVELGIGMSFADVEARGRMRG</sequence>
<gene>
    <name evidence="2" type="ORF">C8J55DRAFT_554892</name>
</gene>
<evidence type="ECO:0000313" key="3">
    <source>
        <dbReference type="Proteomes" id="UP001150238"/>
    </source>
</evidence>
<name>A0A9W9AZY0_9AGAR</name>
<dbReference type="Proteomes" id="UP001150238">
    <property type="component" value="Unassembled WGS sequence"/>
</dbReference>
<dbReference type="EMBL" id="JANVFS010000003">
    <property type="protein sequence ID" value="KAJ4493464.1"/>
    <property type="molecule type" value="Genomic_DNA"/>
</dbReference>
<comment type="caution">
    <text evidence="2">The sequence shown here is derived from an EMBL/GenBank/DDBJ whole genome shotgun (WGS) entry which is preliminary data.</text>
</comment>
<reference evidence="2" key="2">
    <citation type="journal article" date="2023" name="Proc. Natl. Acad. Sci. U.S.A.">
        <title>A global phylogenomic analysis of the shiitake genus Lentinula.</title>
        <authorList>
            <person name="Sierra-Patev S."/>
            <person name="Min B."/>
            <person name="Naranjo-Ortiz M."/>
            <person name="Looney B."/>
            <person name="Konkel Z."/>
            <person name="Slot J.C."/>
            <person name="Sakamoto Y."/>
            <person name="Steenwyk J.L."/>
            <person name="Rokas A."/>
            <person name="Carro J."/>
            <person name="Camarero S."/>
            <person name="Ferreira P."/>
            <person name="Molpeceres G."/>
            <person name="Ruiz-Duenas F.J."/>
            <person name="Serrano A."/>
            <person name="Henrissat B."/>
            <person name="Drula E."/>
            <person name="Hughes K.W."/>
            <person name="Mata J.L."/>
            <person name="Ishikawa N.K."/>
            <person name="Vargas-Isla R."/>
            <person name="Ushijima S."/>
            <person name="Smith C.A."/>
            <person name="Donoghue J."/>
            <person name="Ahrendt S."/>
            <person name="Andreopoulos W."/>
            <person name="He G."/>
            <person name="LaButti K."/>
            <person name="Lipzen A."/>
            <person name="Ng V."/>
            <person name="Riley R."/>
            <person name="Sandor L."/>
            <person name="Barry K."/>
            <person name="Martinez A.T."/>
            <person name="Xiao Y."/>
            <person name="Gibbons J.G."/>
            <person name="Terashima K."/>
            <person name="Grigoriev I.V."/>
            <person name="Hibbett D."/>
        </authorList>
    </citation>
    <scope>NUCLEOTIDE SEQUENCE</scope>
    <source>
        <strain evidence="2">Sp2 HRB7682 ss15</strain>
    </source>
</reference>
<accession>A0A9W9AZY0</accession>
<proteinExistence type="predicted"/>
<dbReference type="AlphaFoldDB" id="A0A9W9AZY0"/>